<proteinExistence type="predicted"/>
<name>A0ACB9RER1_9MYRT</name>
<reference evidence="2" key="1">
    <citation type="journal article" date="2023" name="Front. Plant Sci.">
        <title>Chromosomal-level genome assembly of Melastoma candidum provides insights into trichome evolution.</title>
        <authorList>
            <person name="Zhong Y."/>
            <person name="Wu W."/>
            <person name="Sun C."/>
            <person name="Zou P."/>
            <person name="Liu Y."/>
            <person name="Dai S."/>
            <person name="Zhou R."/>
        </authorList>
    </citation>
    <scope>NUCLEOTIDE SEQUENCE [LARGE SCALE GENOMIC DNA]</scope>
</reference>
<comment type="caution">
    <text evidence="1">The sequence shown here is derived from an EMBL/GenBank/DDBJ whole genome shotgun (WGS) entry which is preliminary data.</text>
</comment>
<organism evidence="1 2">
    <name type="scientific">Melastoma candidum</name>
    <dbReference type="NCBI Taxonomy" id="119954"/>
    <lineage>
        <taxon>Eukaryota</taxon>
        <taxon>Viridiplantae</taxon>
        <taxon>Streptophyta</taxon>
        <taxon>Embryophyta</taxon>
        <taxon>Tracheophyta</taxon>
        <taxon>Spermatophyta</taxon>
        <taxon>Magnoliopsida</taxon>
        <taxon>eudicotyledons</taxon>
        <taxon>Gunneridae</taxon>
        <taxon>Pentapetalae</taxon>
        <taxon>rosids</taxon>
        <taxon>malvids</taxon>
        <taxon>Myrtales</taxon>
        <taxon>Melastomataceae</taxon>
        <taxon>Melastomatoideae</taxon>
        <taxon>Melastomateae</taxon>
        <taxon>Melastoma</taxon>
    </lineage>
</organism>
<evidence type="ECO:0000313" key="2">
    <source>
        <dbReference type="Proteomes" id="UP001057402"/>
    </source>
</evidence>
<accession>A0ACB9RER1</accession>
<evidence type="ECO:0000313" key="1">
    <source>
        <dbReference type="EMBL" id="KAI4377445.1"/>
    </source>
</evidence>
<gene>
    <name evidence="1" type="ORF">MLD38_015068</name>
</gene>
<keyword evidence="2" id="KW-1185">Reference proteome</keyword>
<dbReference type="Proteomes" id="UP001057402">
    <property type="component" value="Chromosome 4"/>
</dbReference>
<sequence length="1101" mass="117755">MAKDLPPGVSAFTPPHRRRHLQSETYKTLVRILSLCGDYDRVSLPSRPANDCPVGNVENVTEKEVGGGSYNQADLTRPDDEDAGCSTVPVDSLANEQLEEAICDKNTRSSYERSMVNGTGHMISMGECKNYSPRPVDKVVGENSVVVREKNSESPVSAQGHTIRAEIAVSKEDQPLNFVDAPLEKVTAHSDFQQTVVEKSVGLSHDNISVPLQENVNDENILGKKHVEHAFKGTDENEEIIQGKNMTAKSQLPVGESELSVEEIGNDESFGLPKVSGNDLVGCGGQLADVDKLTPDVPEPLDVMEPFEMGDAVMDDLWMIFEDDQTLLMTDVAMTKATSVGVKNSSGTDAFSTVKQSDLQNLMLDEHARVDKGQEEADYCREKVSEGLYSAWDGHACTAANAPFSNNASVEAQQSDLQKLEADTQMAVNNLQKASDDYSERVNFLSLCNGPVQVSQILKEKSLLSGTGSPLADSEIRLNTMLGFADGNSSFPTVKTEKEEIEEGEISDCVEGTGSPLDFSPSHENMAMDKLDTVQLSECVRCVKTLNSQEQPEIEGLHVESLPSMSNNTLKGMEDATRSDRGRTVFETQSHGKLVAEGNNCCPPVEEIKVNSVGCIKEGGNSDADLAHGVSMGSKGTVASEKGIGIDKKRKRSCLSEQRKEKKKIQKRKKRAEKNRELGVKRLKLPPMLPPKPKPVSVCRHFLKGRCQEGGNCKFSHDAVPLTKSKPCGHFARNACMKGDDCPFDHDLSKYPCNNFASTGSCFRGYGCLFSHKAMPNDSSELARDDGGKCKSASKLLASPSDLGLSKLAGIQGGAPGNTLVSRTLGSSDIVKQNSTGSWKAQAHEVKRSGNSVERSSSISSANPSDFTPSSLKIVKGGQGISHTIGNAIDDKQIGTSRTPLVAPKGINFLSFGVSPMDKPKPEKPISSSLALKLSALSSCLDASKAEEPSQCILAGARHFMSKDSALESKSPDEIIKATPLLDVKSLGKALSTDTPIQGDASSNFASGNSVGSSMISKKVPISTVSSIQSSDFSTPSPVKATSATPLGALPSIFSGNAGIKLFGGNHSIPGPSGETSHAISPDNAKSLRILDFLASIGKKR</sequence>
<dbReference type="EMBL" id="CM042883">
    <property type="protein sequence ID" value="KAI4377445.1"/>
    <property type="molecule type" value="Genomic_DNA"/>
</dbReference>
<protein>
    <submittedName>
        <fullName evidence="1">Uncharacterized protein</fullName>
    </submittedName>
</protein>